<evidence type="ECO:0000313" key="7">
    <source>
        <dbReference type="EMBL" id="QSL64285.1"/>
    </source>
</evidence>
<evidence type="ECO:0000256" key="1">
    <source>
        <dbReference type="ARBA" id="ARBA00022723"/>
    </source>
</evidence>
<dbReference type="SUPFAM" id="SSF52540">
    <property type="entry name" value="P-loop containing nucleoside triphosphate hydrolases"/>
    <property type="match status" value="1"/>
</dbReference>
<dbReference type="Proteomes" id="UP000663699">
    <property type="component" value="Chromosome 1"/>
</dbReference>
<dbReference type="OrthoDB" id="1741334at2759"/>
<evidence type="ECO:0000256" key="4">
    <source>
        <dbReference type="ARBA" id="ARBA00023004"/>
    </source>
</evidence>
<keyword evidence="8" id="KW-1185">Reference proteome</keyword>
<dbReference type="InterPro" id="IPR027417">
    <property type="entry name" value="P-loop_NTPase"/>
</dbReference>
<dbReference type="HAMAP" id="MF_02040">
    <property type="entry name" value="Mrp_NBP35"/>
    <property type="match status" value="1"/>
</dbReference>
<dbReference type="InterPro" id="IPR044304">
    <property type="entry name" value="NUBPL-like"/>
</dbReference>
<dbReference type="GO" id="GO:0051539">
    <property type="term" value="F:4 iron, 4 sulfur cluster binding"/>
    <property type="evidence" value="ECO:0007669"/>
    <property type="project" value="TreeGrafter"/>
</dbReference>
<dbReference type="GO" id="GO:0005524">
    <property type="term" value="F:ATP binding"/>
    <property type="evidence" value="ECO:0007669"/>
    <property type="project" value="UniProtKB-KW"/>
</dbReference>
<organism evidence="7 8">
    <name type="scientific">Pneumocystis wakefieldiae</name>
    <dbReference type="NCBI Taxonomy" id="38082"/>
    <lineage>
        <taxon>Eukaryota</taxon>
        <taxon>Fungi</taxon>
        <taxon>Dikarya</taxon>
        <taxon>Ascomycota</taxon>
        <taxon>Taphrinomycotina</taxon>
        <taxon>Pneumocystomycetes</taxon>
        <taxon>Pneumocystaceae</taxon>
        <taxon>Pneumocystis</taxon>
    </lineage>
</organism>
<dbReference type="AlphaFoldDB" id="A0A899FVG5"/>
<sequence>MVLPKPKVYQEISRDGVQQRHRGLPRRARIKGVERVVAVASAKGGVGKSTVSANLAIAGSLSGRKVGLLDADLYGPSAPKMFNLSQKPDLSRDKKFIPLVNYGVKTMSMGFFINKDSPIVWRGLMVMKTLQQLIYDVDWGDLDLLVIDMPPGTGDTQLTITQHVILDGVVVISTPQDIALIDAIRCINMFKKMDVNILGIVKNMSVFVCPNCHYSSHIFGRDKLDSIAKNINVEVLADIPLHEKIMQDCEDGYPTVAAEPDGPQSLLFRRLADIIWKKV</sequence>
<keyword evidence="4" id="KW-0408">Iron</keyword>
<comment type="similarity">
    <text evidence="6">Belongs to the Mrp/NBP35 ATP-binding proteins family.</text>
</comment>
<reference evidence="7" key="1">
    <citation type="submission" date="2020-06" db="EMBL/GenBank/DDBJ databases">
        <title>Genomes of multiple members of Pneumocystis genus reveal paths to human pathogen Pneumocystis jirovecii.</title>
        <authorList>
            <person name="Cisse O.H."/>
            <person name="Ma L."/>
            <person name="Dekker J."/>
            <person name="Khil P."/>
            <person name="Jo J."/>
            <person name="Brenchley J."/>
            <person name="Blair R."/>
            <person name="Pahar B."/>
            <person name="Chabe M."/>
            <person name="Van Rompay K.A."/>
            <person name="Keesler R."/>
            <person name="Sukura A."/>
            <person name="Hirsch V."/>
            <person name="Kutty G."/>
            <person name="Liu Y."/>
            <person name="Peng L."/>
            <person name="Chen J."/>
            <person name="Song J."/>
            <person name="Weissenbacher-Lang C."/>
            <person name="Xu J."/>
            <person name="Upham N.S."/>
            <person name="Stajich J.E."/>
            <person name="Cuomo C.A."/>
            <person name="Cushion M.T."/>
            <person name="Kovacs J.A."/>
        </authorList>
    </citation>
    <scope>NUCLEOTIDE SEQUENCE</scope>
    <source>
        <strain evidence="7">2A</strain>
    </source>
</reference>
<dbReference type="FunFam" id="3.40.50.300:FF:001278">
    <property type="entry name" value="Iron-sulfur cluster carrier protein"/>
    <property type="match status" value="1"/>
</dbReference>
<dbReference type="Gene3D" id="3.40.50.300">
    <property type="entry name" value="P-loop containing nucleotide triphosphate hydrolases"/>
    <property type="match status" value="1"/>
</dbReference>
<protein>
    <submittedName>
        <fullName evidence="7">Uncharacterized protein</fullName>
    </submittedName>
</protein>
<keyword evidence="2" id="KW-0547">Nucleotide-binding</keyword>
<evidence type="ECO:0000256" key="6">
    <source>
        <dbReference type="ARBA" id="ARBA00024036"/>
    </source>
</evidence>
<dbReference type="GO" id="GO:0016226">
    <property type="term" value="P:iron-sulfur cluster assembly"/>
    <property type="evidence" value="ECO:0007669"/>
    <property type="project" value="InterPro"/>
</dbReference>
<keyword evidence="5" id="KW-0411">Iron-sulfur</keyword>
<evidence type="ECO:0000256" key="3">
    <source>
        <dbReference type="ARBA" id="ARBA00022840"/>
    </source>
</evidence>
<dbReference type="EMBL" id="CP054532">
    <property type="protein sequence ID" value="QSL64285.1"/>
    <property type="molecule type" value="Genomic_DNA"/>
</dbReference>
<proteinExistence type="inferred from homology"/>
<evidence type="ECO:0000256" key="2">
    <source>
        <dbReference type="ARBA" id="ARBA00022741"/>
    </source>
</evidence>
<dbReference type="GO" id="GO:0046872">
    <property type="term" value="F:metal ion binding"/>
    <property type="evidence" value="ECO:0007669"/>
    <property type="project" value="UniProtKB-KW"/>
</dbReference>
<keyword evidence="1" id="KW-0479">Metal-binding</keyword>
<dbReference type="InterPro" id="IPR033756">
    <property type="entry name" value="YlxH/NBP35"/>
</dbReference>
<dbReference type="PANTHER" id="PTHR42961">
    <property type="entry name" value="IRON-SULFUR PROTEIN NUBPL"/>
    <property type="match status" value="1"/>
</dbReference>
<keyword evidence="3" id="KW-0067">ATP-binding</keyword>
<evidence type="ECO:0000313" key="8">
    <source>
        <dbReference type="Proteomes" id="UP000663699"/>
    </source>
</evidence>
<accession>A0A899FVG5</accession>
<dbReference type="InterPro" id="IPR019591">
    <property type="entry name" value="Mrp/NBP35_ATP-bd"/>
</dbReference>
<dbReference type="CDD" id="cd02037">
    <property type="entry name" value="Mrp_NBP35"/>
    <property type="match status" value="1"/>
</dbReference>
<dbReference type="PANTHER" id="PTHR42961:SF2">
    <property type="entry name" value="IRON-SULFUR PROTEIN NUBPL"/>
    <property type="match status" value="1"/>
</dbReference>
<evidence type="ECO:0000256" key="5">
    <source>
        <dbReference type="ARBA" id="ARBA00023014"/>
    </source>
</evidence>
<dbReference type="GO" id="GO:0005739">
    <property type="term" value="C:mitochondrion"/>
    <property type="evidence" value="ECO:0007669"/>
    <property type="project" value="TreeGrafter"/>
</dbReference>
<gene>
    <name evidence="7" type="ORF">MERGE_000441</name>
</gene>
<name>A0A899FVG5_9ASCO</name>
<dbReference type="GO" id="GO:0140663">
    <property type="term" value="F:ATP-dependent FeS chaperone activity"/>
    <property type="evidence" value="ECO:0007669"/>
    <property type="project" value="InterPro"/>
</dbReference>
<dbReference type="Pfam" id="PF10609">
    <property type="entry name" value="ParA"/>
    <property type="match status" value="1"/>
</dbReference>
<dbReference type="GO" id="GO:0032981">
    <property type="term" value="P:mitochondrial respiratory chain complex I assembly"/>
    <property type="evidence" value="ECO:0007669"/>
    <property type="project" value="TreeGrafter"/>
</dbReference>